<evidence type="ECO:0000259" key="1">
    <source>
        <dbReference type="Pfam" id="PF01902"/>
    </source>
</evidence>
<feature type="domain" description="Diphthamide synthase" evidence="1">
    <location>
        <begin position="13"/>
        <end position="218"/>
    </location>
</feature>
<dbReference type="SUPFAM" id="SSF52402">
    <property type="entry name" value="Adenine nucleotide alpha hydrolases-like"/>
    <property type="match status" value="1"/>
</dbReference>
<dbReference type="InterPro" id="IPR014729">
    <property type="entry name" value="Rossmann-like_a/b/a_fold"/>
</dbReference>
<dbReference type="Pfam" id="PF01902">
    <property type="entry name" value="Diphthami_syn_2"/>
    <property type="match status" value="1"/>
</dbReference>
<keyword evidence="3" id="KW-1185">Reference proteome</keyword>
<organism evidence="2 3">
    <name type="scientific">Syntrophaceticus schinkii</name>
    <dbReference type="NCBI Taxonomy" id="499207"/>
    <lineage>
        <taxon>Bacteria</taxon>
        <taxon>Bacillati</taxon>
        <taxon>Bacillota</taxon>
        <taxon>Clostridia</taxon>
        <taxon>Thermoanaerobacterales</taxon>
        <taxon>Thermoanaerobacterales Family III. Incertae Sedis</taxon>
        <taxon>Syntrophaceticus</taxon>
    </lineage>
</organism>
<dbReference type="InterPro" id="IPR030662">
    <property type="entry name" value="DPH6/MJ0570"/>
</dbReference>
<dbReference type="CDD" id="cd01994">
    <property type="entry name" value="AANH_PF0828-like"/>
    <property type="match status" value="1"/>
</dbReference>
<gene>
    <name evidence="2" type="ORF">SSCH_380022</name>
</gene>
<name>A0A0B7MEX5_9FIRM</name>
<dbReference type="RefSeq" id="WP_044665170.1">
    <property type="nucleotide sequence ID" value="NZ_CDRZ01000234.1"/>
</dbReference>
<dbReference type="Gene3D" id="3.40.50.620">
    <property type="entry name" value="HUPs"/>
    <property type="match status" value="1"/>
</dbReference>
<dbReference type="Proteomes" id="UP000046155">
    <property type="component" value="Unassembled WGS sequence"/>
</dbReference>
<dbReference type="PIRSF" id="PIRSF039123">
    <property type="entry name" value="Diphthamide_synthase"/>
    <property type="match status" value="1"/>
</dbReference>
<evidence type="ECO:0000313" key="2">
    <source>
        <dbReference type="EMBL" id="CEO89149.1"/>
    </source>
</evidence>
<reference evidence="3" key="1">
    <citation type="submission" date="2015-01" db="EMBL/GenBank/DDBJ databases">
        <authorList>
            <person name="Manzoor Shahid"/>
            <person name="Zubair Saima"/>
        </authorList>
    </citation>
    <scope>NUCLEOTIDE SEQUENCE [LARGE SCALE GENOMIC DNA]</scope>
    <source>
        <strain evidence="3">Sp3</strain>
    </source>
</reference>
<dbReference type="OrthoDB" id="3572539at2"/>
<dbReference type="NCBIfam" id="TIGR00290">
    <property type="entry name" value="MJ0570_dom"/>
    <property type="match status" value="1"/>
</dbReference>
<dbReference type="Gene3D" id="3.90.1490.10">
    <property type="entry name" value="putative n-type atp pyrophosphatase, domain 2"/>
    <property type="match status" value="1"/>
</dbReference>
<evidence type="ECO:0000313" key="3">
    <source>
        <dbReference type="Proteomes" id="UP000046155"/>
    </source>
</evidence>
<accession>A0A0B7MEX5</accession>
<sequence length="219" mass="24459">MHCINQASFFCSWSGGKDACLAFYHAVQAGGKPRCLFTMLSEDGERSRAHALPLRILESQASSLGIPLVVGSAAWGGYEKVFIDQLRKFKEEGIKFGVYGDIDLEGHRKWQENACAAAGMKAYLPLWGRSRREIVTELVELGFQALIVAVNEEKMDRQYLGRVMDRPLMDELESKGIDVAGENGEYHTVITGGPLFQNPITMEVKGLKSYEKHCFLHID</sequence>
<protein>
    <recommendedName>
        <fullName evidence="1">Diphthamide synthase domain-containing protein</fullName>
    </recommendedName>
</protein>
<dbReference type="AlphaFoldDB" id="A0A0B7MEX5"/>
<dbReference type="EMBL" id="CDRZ01000234">
    <property type="protein sequence ID" value="CEO89149.1"/>
    <property type="molecule type" value="Genomic_DNA"/>
</dbReference>
<proteinExistence type="predicted"/>
<dbReference type="InterPro" id="IPR002761">
    <property type="entry name" value="Diphthami_syn_dom"/>
</dbReference>